<proteinExistence type="predicted"/>
<evidence type="ECO:0000313" key="3">
    <source>
        <dbReference type="EMBL" id="GAA2359320.1"/>
    </source>
</evidence>
<feature type="region of interest" description="Disordered" evidence="1">
    <location>
        <begin position="73"/>
        <end position="98"/>
    </location>
</feature>
<keyword evidence="4" id="KW-1185">Reference proteome</keyword>
<gene>
    <name evidence="3" type="ORF">GCM10010246_56750</name>
</gene>
<protein>
    <submittedName>
        <fullName evidence="3">Uncharacterized protein</fullName>
    </submittedName>
</protein>
<accession>A0ABN3GS10</accession>
<feature type="compositionally biased region" description="Polar residues" evidence="1">
    <location>
        <begin position="79"/>
        <end position="89"/>
    </location>
</feature>
<feature type="signal peptide" evidence="2">
    <location>
        <begin position="1"/>
        <end position="25"/>
    </location>
</feature>
<dbReference type="Proteomes" id="UP001500253">
    <property type="component" value="Unassembled WGS sequence"/>
</dbReference>
<reference evidence="3 4" key="1">
    <citation type="journal article" date="2019" name="Int. J. Syst. Evol. Microbiol.">
        <title>The Global Catalogue of Microorganisms (GCM) 10K type strain sequencing project: providing services to taxonomists for standard genome sequencing and annotation.</title>
        <authorList>
            <consortium name="The Broad Institute Genomics Platform"/>
            <consortium name="The Broad Institute Genome Sequencing Center for Infectious Disease"/>
            <person name="Wu L."/>
            <person name="Ma J."/>
        </authorList>
    </citation>
    <scope>NUCLEOTIDE SEQUENCE [LARGE SCALE GENOMIC DNA]</scope>
    <source>
        <strain evidence="3 4">JCM 4316</strain>
    </source>
</reference>
<evidence type="ECO:0000256" key="1">
    <source>
        <dbReference type="SAM" id="MobiDB-lite"/>
    </source>
</evidence>
<keyword evidence="2" id="KW-0732">Signal</keyword>
<dbReference type="EMBL" id="BAAASD010000029">
    <property type="protein sequence ID" value="GAA2359320.1"/>
    <property type="molecule type" value="Genomic_DNA"/>
</dbReference>
<evidence type="ECO:0000313" key="4">
    <source>
        <dbReference type="Proteomes" id="UP001500253"/>
    </source>
</evidence>
<feature type="chain" id="PRO_5047360762" evidence="2">
    <location>
        <begin position="26"/>
        <end position="98"/>
    </location>
</feature>
<organism evidence="3 4">
    <name type="scientific">Streptomyces cuspidosporus</name>
    <dbReference type="NCBI Taxonomy" id="66882"/>
    <lineage>
        <taxon>Bacteria</taxon>
        <taxon>Bacillati</taxon>
        <taxon>Actinomycetota</taxon>
        <taxon>Actinomycetes</taxon>
        <taxon>Kitasatosporales</taxon>
        <taxon>Streptomycetaceae</taxon>
        <taxon>Streptomyces</taxon>
    </lineage>
</organism>
<name>A0ABN3GS10_9ACTN</name>
<comment type="caution">
    <text evidence="3">The sequence shown here is derived from an EMBL/GenBank/DDBJ whole genome shotgun (WGS) entry which is preliminary data.</text>
</comment>
<evidence type="ECO:0000256" key="2">
    <source>
        <dbReference type="SAM" id="SignalP"/>
    </source>
</evidence>
<sequence length="98" mass="10155">MLQRGLHVGRHLPALCTAVFPPVLAAGAVPAGVEQHPFVAPGIATFLALRPRATDDPRPDAFGRHALLKAIDYDPPTKGSHSGSFSTVSKPPAPSSAV</sequence>